<keyword evidence="6" id="KW-0143">Chaperone</keyword>
<dbReference type="GO" id="GO:0015031">
    <property type="term" value="P:protein transport"/>
    <property type="evidence" value="ECO:0007669"/>
    <property type="project" value="UniProtKB-KW"/>
</dbReference>
<name>A0A382EJ23_9ZZZZ</name>
<evidence type="ECO:0000256" key="4">
    <source>
        <dbReference type="ARBA" id="ARBA00022927"/>
    </source>
</evidence>
<dbReference type="Gene3D" id="2.50.20.10">
    <property type="entry name" value="Lipoprotein localisation LolA/LolB/LppX"/>
    <property type="match status" value="1"/>
</dbReference>
<evidence type="ECO:0000256" key="3">
    <source>
        <dbReference type="ARBA" id="ARBA00022448"/>
    </source>
</evidence>
<reference evidence="7" key="1">
    <citation type="submission" date="2018-05" db="EMBL/GenBank/DDBJ databases">
        <authorList>
            <person name="Lanie J.A."/>
            <person name="Ng W.-L."/>
            <person name="Kazmierczak K.M."/>
            <person name="Andrzejewski T.M."/>
            <person name="Davidsen T.M."/>
            <person name="Wayne K.J."/>
            <person name="Tettelin H."/>
            <person name="Glass J.I."/>
            <person name="Rusch D."/>
            <person name="Podicherti R."/>
            <person name="Tsui H.-C.T."/>
            <person name="Winkler M.E."/>
        </authorList>
    </citation>
    <scope>NUCLEOTIDE SEQUENCE</scope>
</reference>
<evidence type="ECO:0000313" key="7">
    <source>
        <dbReference type="EMBL" id="SVB50738.1"/>
    </source>
</evidence>
<sequence length="216" mass="23888">MCVLLGACVQLPVTRQDTTPTQRESLWQERQAALAGYLKWDLAGRLAVRAGDQAASVTIIWRRRDRSSRIDLIGAFGGGRVTITEESHGASLQSSSDRAVTGPTAEAVLYRALGWQMPFTQLGYWLRGLPGPQTVEATELDDSGRLLKLVQSGWEVNYLDYQSYDSVELPRKIYARALSEALPTDIRTSAGLDPQFTVKIVINRWQKGSTSEDESA</sequence>
<evidence type="ECO:0000256" key="5">
    <source>
        <dbReference type="ARBA" id="ARBA00023136"/>
    </source>
</evidence>
<dbReference type="Pfam" id="PF03550">
    <property type="entry name" value="LolB"/>
    <property type="match status" value="1"/>
</dbReference>
<protein>
    <recommendedName>
        <fullName evidence="8">Outer-membrane lipoprotein LolB</fullName>
    </recommendedName>
</protein>
<accession>A0A382EJ23</accession>
<organism evidence="7">
    <name type="scientific">marine metagenome</name>
    <dbReference type="NCBI Taxonomy" id="408172"/>
    <lineage>
        <taxon>unclassified sequences</taxon>
        <taxon>metagenomes</taxon>
        <taxon>ecological metagenomes</taxon>
    </lineage>
</organism>
<evidence type="ECO:0008006" key="8">
    <source>
        <dbReference type="Google" id="ProtNLM"/>
    </source>
</evidence>
<keyword evidence="3" id="KW-0813">Transport</keyword>
<comment type="subunit">
    <text evidence="2">Monomer.</text>
</comment>
<keyword evidence="5" id="KW-0472">Membrane</keyword>
<evidence type="ECO:0000256" key="6">
    <source>
        <dbReference type="ARBA" id="ARBA00023186"/>
    </source>
</evidence>
<gene>
    <name evidence="7" type="ORF">METZ01_LOCUS203592</name>
</gene>
<dbReference type="InterPro" id="IPR004565">
    <property type="entry name" value="OM_lipoprot_LolB"/>
</dbReference>
<dbReference type="CDD" id="cd16326">
    <property type="entry name" value="LolB"/>
    <property type="match status" value="1"/>
</dbReference>
<dbReference type="SUPFAM" id="SSF89392">
    <property type="entry name" value="Prokaryotic lipoproteins and lipoprotein localization factors"/>
    <property type="match status" value="1"/>
</dbReference>
<dbReference type="InterPro" id="IPR029046">
    <property type="entry name" value="LolA/LolB/LppX"/>
</dbReference>
<evidence type="ECO:0000256" key="2">
    <source>
        <dbReference type="ARBA" id="ARBA00011245"/>
    </source>
</evidence>
<keyword evidence="4" id="KW-0653">Protein transport</keyword>
<comment type="subcellular location">
    <subcellularLocation>
        <location evidence="1">Cell outer membrane</location>
    </subcellularLocation>
</comment>
<dbReference type="NCBIfam" id="TIGR00548">
    <property type="entry name" value="lolB"/>
    <property type="match status" value="1"/>
</dbReference>
<proteinExistence type="predicted"/>
<dbReference type="GO" id="GO:0009279">
    <property type="term" value="C:cell outer membrane"/>
    <property type="evidence" value="ECO:0007669"/>
    <property type="project" value="UniProtKB-SubCell"/>
</dbReference>
<dbReference type="AlphaFoldDB" id="A0A382EJ23"/>
<evidence type="ECO:0000256" key="1">
    <source>
        <dbReference type="ARBA" id="ARBA00004442"/>
    </source>
</evidence>
<dbReference type="EMBL" id="UINC01044803">
    <property type="protein sequence ID" value="SVB50738.1"/>
    <property type="molecule type" value="Genomic_DNA"/>
</dbReference>